<organism evidence="1 2">
    <name type="scientific">Pomacea canaliculata</name>
    <name type="common">Golden apple snail</name>
    <dbReference type="NCBI Taxonomy" id="400727"/>
    <lineage>
        <taxon>Eukaryota</taxon>
        <taxon>Metazoa</taxon>
        <taxon>Spiralia</taxon>
        <taxon>Lophotrochozoa</taxon>
        <taxon>Mollusca</taxon>
        <taxon>Gastropoda</taxon>
        <taxon>Caenogastropoda</taxon>
        <taxon>Architaenioglossa</taxon>
        <taxon>Ampullarioidea</taxon>
        <taxon>Ampullariidae</taxon>
        <taxon>Pomacea</taxon>
    </lineage>
</organism>
<proteinExistence type="predicted"/>
<reference evidence="1 2" key="1">
    <citation type="submission" date="2018-04" db="EMBL/GenBank/DDBJ databases">
        <title>The genome of golden apple snail Pomacea canaliculata provides insight into stress tolerance and invasive adaptation.</title>
        <authorList>
            <person name="Liu C."/>
            <person name="Liu B."/>
            <person name="Ren Y."/>
            <person name="Zhang Y."/>
            <person name="Wang H."/>
            <person name="Li S."/>
            <person name="Jiang F."/>
            <person name="Yin L."/>
            <person name="Zhang G."/>
            <person name="Qian W."/>
            <person name="Fan W."/>
        </authorList>
    </citation>
    <scope>NUCLEOTIDE SEQUENCE [LARGE SCALE GENOMIC DNA]</scope>
    <source>
        <strain evidence="1">SZHN2017</strain>
        <tissue evidence="1">Muscle</tissue>
    </source>
</reference>
<sequence length="119" mass="13105">MANGRGDHSKLPLVLSLFHPPNTQFFCETSSRATARVCKHGRHGLLHEAELANRFQSLPMTSQHTANIQRCKSFADRISRQQTSGDDSSCLGAVRFDLVTPPCDRRPLASGMKDPNQGS</sequence>
<dbReference type="Proteomes" id="UP000245119">
    <property type="component" value="Linkage Group LG14"/>
</dbReference>
<name>A0A2T7NBS3_POMCA</name>
<protein>
    <submittedName>
        <fullName evidence="1">Uncharacterized protein</fullName>
    </submittedName>
</protein>
<evidence type="ECO:0000313" key="1">
    <source>
        <dbReference type="EMBL" id="PVD18592.1"/>
    </source>
</evidence>
<dbReference type="EMBL" id="PZQS01000014">
    <property type="protein sequence ID" value="PVD18592.1"/>
    <property type="molecule type" value="Genomic_DNA"/>
</dbReference>
<comment type="caution">
    <text evidence="1">The sequence shown here is derived from an EMBL/GenBank/DDBJ whole genome shotgun (WGS) entry which is preliminary data.</text>
</comment>
<dbReference type="AlphaFoldDB" id="A0A2T7NBS3"/>
<keyword evidence="2" id="KW-1185">Reference proteome</keyword>
<accession>A0A2T7NBS3</accession>
<gene>
    <name evidence="1" type="ORF">C0Q70_21142</name>
</gene>
<evidence type="ECO:0000313" key="2">
    <source>
        <dbReference type="Proteomes" id="UP000245119"/>
    </source>
</evidence>